<evidence type="ECO:0000313" key="2">
    <source>
        <dbReference type="Proteomes" id="UP000551709"/>
    </source>
</evidence>
<evidence type="ECO:0000313" key="1">
    <source>
        <dbReference type="EMBL" id="UPT83858.1"/>
    </source>
</evidence>
<dbReference type="Proteomes" id="UP000551709">
    <property type="component" value="Chromosome"/>
</dbReference>
<dbReference type="EMBL" id="CP096255">
    <property type="protein sequence ID" value="UPT83858.1"/>
    <property type="molecule type" value="Genomic_DNA"/>
</dbReference>
<accession>A0A8T5VG02</accession>
<dbReference type="RefSeq" id="WP_166096476.1">
    <property type="nucleotide sequence ID" value="NZ_CP096255.1"/>
</dbReference>
<proteinExistence type="predicted"/>
<name>A0A8T5VG02_9BRAD</name>
<gene>
    <name evidence="1" type="ORF">HAP41_0000025985</name>
</gene>
<reference evidence="1" key="1">
    <citation type="journal article" date="2017" name="Syst. Appl. Microbiol.">
        <title>Soybeans inoculated with root zone soils of Canadian native legumes harbour diverse and novel Bradyrhizobium spp. that possess agricultural potential.</title>
        <authorList>
            <person name="Bromfield E.S.P."/>
            <person name="Cloutier S."/>
            <person name="Tambong J.T."/>
            <person name="Tran Thi T.V."/>
        </authorList>
    </citation>
    <scope>NUCLEOTIDE SEQUENCE</scope>
    <source>
        <strain evidence="1">1S5</strain>
    </source>
</reference>
<organism evidence="1 2">
    <name type="scientific">Bradyrhizobium barranii subsp. apii</name>
    <dbReference type="NCBI Taxonomy" id="2819348"/>
    <lineage>
        <taxon>Bacteria</taxon>
        <taxon>Pseudomonadati</taxon>
        <taxon>Pseudomonadota</taxon>
        <taxon>Alphaproteobacteria</taxon>
        <taxon>Hyphomicrobiales</taxon>
        <taxon>Nitrobacteraceae</taxon>
        <taxon>Bradyrhizobium</taxon>
        <taxon>Bradyrhizobium barranii</taxon>
    </lineage>
</organism>
<reference evidence="1" key="2">
    <citation type="submission" date="2022-04" db="EMBL/GenBank/DDBJ databases">
        <authorList>
            <person name="Bromfield E.S.P."/>
            <person name="Cloutier S."/>
        </authorList>
    </citation>
    <scope>NUCLEOTIDE SEQUENCE</scope>
    <source>
        <strain evidence="1">1S5</strain>
    </source>
</reference>
<dbReference type="AlphaFoldDB" id="A0A8T5VG02"/>
<protein>
    <submittedName>
        <fullName evidence="1">Uncharacterized protein</fullName>
    </submittedName>
</protein>
<sequence length="385" mass="43194">MRTVHVEIHEHGPTRFRVQWNEWQPYTINRQAVLDYAADIRKVLLELVNHCLKDKAETAAPILKQLARKGNALYKTLFLRMEGDEDAAGVKKYYASLGEPFRIEFRVADSVLVPWGLMYSGDPELLPDDWRGIEQTAWWHTYHQFWCFAHDTTVRYIGIKPSQVGDASSLGMLRVAHPSVFGKAKDTISSEVEKSFSAWLDERYGMPINTEQALKDSWQERASQIGLLYFYCHATPNQLAIGTDDTINASGLFLILADTKRDNETGCLVFINGCRTAAADPGGTFLLPASVTGHVGFVGTETDVPDVFALRFSTSLLHLLFKDGKTLGEAMSRLYRDHFPLSLVYGIYAHPNFRMCQDGAPSLSKQTNFSDDVVGSGRLEIPHGQ</sequence>